<dbReference type="EMBL" id="CP047475">
    <property type="protein sequence ID" value="QIA64468.1"/>
    <property type="molecule type" value="Genomic_DNA"/>
</dbReference>
<dbReference type="GO" id="GO:0009276">
    <property type="term" value="C:Gram-negative-bacterium-type cell wall"/>
    <property type="evidence" value="ECO:0007669"/>
    <property type="project" value="InterPro"/>
</dbReference>
<dbReference type="KEGG" id="vas:GT360_13640"/>
<comment type="pathway">
    <text evidence="6">Glycolipid biosynthesis; KDO(2)-lipid A biosynthesis; KDO(2)-lipid A from CMP-3-deoxy-D-manno-octulosonate and lipid IV(A): step 4/4.</text>
</comment>
<evidence type="ECO:0000256" key="3">
    <source>
        <dbReference type="ARBA" id="ARBA00022679"/>
    </source>
</evidence>
<comment type="pathway">
    <text evidence="6">Bacterial outer membrane biogenesis; lipopolysaccharide biosynthesis.</text>
</comment>
<accession>A0A7Z2T4V4</accession>
<comment type="similarity">
    <text evidence="6">Belongs to the LpxL/LpxM/LpxP family. LpxM subfamily.</text>
</comment>
<evidence type="ECO:0000256" key="6">
    <source>
        <dbReference type="HAMAP-Rule" id="MF_01944"/>
    </source>
</evidence>
<dbReference type="PANTHER" id="PTHR30606:SF4">
    <property type="entry name" value="LIPID A BIOSYNTHESIS MYRISTOYLTRANSFERASE"/>
    <property type="match status" value="1"/>
</dbReference>
<dbReference type="InterPro" id="IPR004960">
    <property type="entry name" value="LipA_acyltrans"/>
</dbReference>
<dbReference type="PANTHER" id="PTHR30606">
    <property type="entry name" value="LIPID A BIOSYNTHESIS LAUROYL ACYLTRANSFERASE"/>
    <property type="match status" value="1"/>
</dbReference>
<evidence type="ECO:0000256" key="2">
    <source>
        <dbReference type="ARBA" id="ARBA00022519"/>
    </source>
</evidence>
<dbReference type="UniPathway" id="UPA00360">
    <property type="reaction ID" value="UER00486"/>
</dbReference>
<dbReference type="PIRSF" id="PIRSF026649">
    <property type="entry name" value="MsbB"/>
    <property type="match status" value="1"/>
</dbReference>
<dbReference type="AlphaFoldDB" id="A0A7Z2T4V4"/>
<protein>
    <recommendedName>
        <fullName evidence="6">Lipid A biosynthesis acyltransferase</fullName>
        <ecNumber evidence="6">2.3.1.243</ecNumber>
    </recommendedName>
    <alternativeName>
        <fullName evidence="6">Kdo(2)-lauroyl-lipid IV(A) acyltransferase</fullName>
    </alternativeName>
</protein>
<dbReference type="GO" id="GO:0036104">
    <property type="term" value="P:Kdo2-lipid A biosynthetic process"/>
    <property type="evidence" value="ECO:0007669"/>
    <property type="project" value="UniProtKB-UniRule"/>
</dbReference>
<evidence type="ECO:0000313" key="8">
    <source>
        <dbReference type="Proteomes" id="UP000464262"/>
    </source>
</evidence>
<keyword evidence="5 6" id="KW-0012">Acyltransferase</keyword>
<evidence type="ECO:0000313" key="7">
    <source>
        <dbReference type="EMBL" id="QIA64468.1"/>
    </source>
</evidence>
<comment type="catalytic activity">
    <reaction evidence="6">
        <text>an alpha-Kdo-(2-&gt;4)-alpha-Kdo-(2-&gt;6)-(acyl)-lipid IVA + a fatty acyl-[ACP] = an alpha-Kdo-(2-&gt;4)-alpha-Kdo-(2-&gt;6)-lipid A + holo-[ACP]</text>
        <dbReference type="Rhea" id="RHEA:69400"/>
        <dbReference type="Rhea" id="RHEA-COMP:9685"/>
        <dbReference type="Rhea" id="RHEA-COMP:14125"/>
        <dbReference type="ChEBI" id="CHEBI:64479"/>
        <dbReference type="ChEBI" id="CHEBI:138651"/>
        <dbReference type="ChEBI" id="CHEBI:176430"/>
        <dbReference type="ChEBI" id="CHEBI:176431"/>
        <dbReference type="EC" id="2.3.1.243"/>
    </reaction>
</comment>
<gene>
    <name evidence="6 7" type="primary">lpxM</name>
    <name evidence="7" type="synonym">msbB</name>
    <name evidence="7" type="ORF">GT360_13640</name>
</gene>
<dbReference type="NCBIfam" id="NF006507">
    <property type="entry name" value="PRK08943.1"/>
    <property type="match status" value="1"/>
</dbReference>
<evidence type="ECO:0000256" key="1">
    <source>
        <dbReference type="ARBA" id="ARBA00022475"/>
    </source>
</evidence>
<dbReference type="RefSeq" id="WP_164649373.1">
    <property type="nucleotide sequence ID" value="NZ_CP047475.1"/>
</dbReference>
<feature type="short sequence motif" description="HXXXXD motif" evidence="6">
    <location>
        <begin position="142"/>
        <end position="147"/>
    </location>
</feature>
<keyword evidence="6" id="KW-0448">Lipopolysaccharide biosynthesis</keyword>
<dbReference type="NCBIfam" id="TIGR02208">
    <property type="entry name" value="lipid_A_msbB"/>
    <property type="match status" value="1"/>
</dbReference>
<keyword evidence="6" id="KW-1133">Transmembrane helix</keyword>
<comment type="subcellular location">
    <subcellularLocation>
        <location evidence="6">Cell inner membrane</location>
        <topology evidence="6">Single-pass membrane protein</topology>
    </subcellularLocation>
</comment>
<keyword evidence="4 6" id="KW-0472">Membrane</keyword>
<dbReference type="InterPro" id="IPR011921">
    <property type="entry name" value="Lipid_A_MsbB"/>
</dbReference>
<dbReference type="CDD" id="cd07984">
    <property type="entry name" value="LPLAT_LABLAT-like"/>
    <property type="match status" value="1"/>
</dbReference>
<reference evidence="7 8" key="1">
    <citation type="submission" date="2020-01" db="EMBL/GenBank/DDBJ databases">
        <title>Whole genome and functional gene identification of agarase of Vibrio HN897.</title>
        <authorList>
            <person name="Liu Y."/>
            <person name="Zhao Z."/>
        </authorList>
    </citation>
    <scope>NUCLEOTIDE SEQUENCE [LARGE SCALE GENOMIC DNA]</scope>
    <source>
        <strain evidence="7 8">HN897</strain>
    </source>
</reference>
<evidence type="ECO:0000256" key="4">
    <source>
        <dbReference type="ARBA" id="ARBA00023136"/>
    </source>
</evidence>
<dbReference type="GO" id="GO:0009103">
    <property type="term" value="P:lipopolysaccharide biosynthetic process"/>
    <property type="evidence" value="ECO:0007669"/>
    <property type="project" value="UniProtKB-UniRule"/>
</dbReference>
<dbReference type="EC" id="2.3.1.243" evidence="6"/>
<dbReference type="Proteomes" id="UP000464262">
    <property type="component" value="Chromosome 1"/>
</dbReference>
<dbReference type="GO" id="GO:0016747">
    <property type="term" value="F:acyltransferase activity, transferring groups other than amino-acyl groups"/>
    <property type="evidence" value="ECO:0007669"/>
    <property type="project" value="InterPro"/>
</dbReference>
<dbReference type="Pfam" id="PF03279">
    <property type="entry name" value="Lip_A_acyltrans"/>
    <property type="match status" value="1"/>
</dbReference>
<name>A0A7Z2T4V4_9VIBR</name>
<feature type="transmembrane region" description="Helical" evidence="6">
    <location>
        <begin position="27"/>
        <end position="46"/>
    </location>
</feature>
<sequence>MTDKRDDFDPKAYNPEFQWSFLAPKYWGTWLAVVIALPLALLPNAFRRKLVSVLIKGQIKKKRGTVRRAMINLKLCFPDWSEAQRLAVLEQNLITAGTFLSGFAAVTLKGKQWLDNNTDVKGIEHIRKLEANGKKAILLVPHSWAIDIPAILLASKGLPVSAMANSQKNLVLDWLMHKQRVQHGGRVYDRSGGIKPFIKSVKDGYLGYYLPDQDHGPEQSVFADFFATEKATLPALGKLAKVSRAKIVPVFASFDAETGRYEVDIREPMDALSGDDEGDARAMNQVVEMFVTPKPEQYMWILKLLKTRRDGKEPYKQENW</sequence>
<proteinExistence type="inferred from homology"/>
<keyword evidence="1 6" id="KW-1003">Cell membrane</keyword>
<comment type="function">
    <text evidence="6">Catalyzes the transfer of an acyl chain from an acyl-[acyl-carrier-protein] (ACP) to a Kdo(2)-(acyl)-lipid IV(A) to form a Kdo(2)-lipid A.</text>
</comment>
<evidence type="ECO:0000256" key="5">
    <source>
        <dbReference type="ARBA" id="ARBA00023315"/>
    </source>
</evidence>
<dbReference type="GO" id="GO:0005886">
    <property type="term" value="C:plasma membrane"/>
    <property type="evidence" value="ECO:0007669"/>
    <property type="project" value="UniProtKB-SubCell"/>
</dbReference>
<organism evidence="7 8">
    <name type="scientific">Vibrio astriarenae</name>
    <dbReference type="NCBI Taxonomy" id="1481923"/>
    <lineage>
        <taxon>Bacteria</taxon>
        <taxon>Pseudomonadati</taxon>
        <taxon>Pseudomonadota</taxon>
        <taxon>Gammaproteobacteria</taxon>
        <taxon>Vibrionales</taxon>
        <taxon>Vibrionaceae</taxon>
        <taxon>Vibrio</taxon>
    </lineage>
</organism>
<dbReference type="HAMAP" id="MF_01944">
    <property type="entry name" value="Lipid_A_LpxM"/>
    <property type="match status" value="1"/>
</dbReference>
<keyword evidence="8" id="KW-1185">Reference proteome</keyword>
<keyword evidence="6" id="KW-0812">Transmembrane</keyword>
<keyword evidence="2 6" id="KW-0997">Cell inner membrane</keyword>
<keyword evidence="3 6" id="KW-0808">Transferase</keyword>
<dbReference type="UniPathway" id="UPA00030"/>